<reference evidence="2" key="2">
    <citation type="submission" date="2023-05" db="EMBL/GenBank/DDBJ databases">
        <authorList>
            <consortium name="Lawrence Berkeley National Laboratory"/>
            <person name="Steindorff A."/>
            <person name="Hensen N."/>
            <person name="Bonometti L."/>
            <person name="Westerberg I."/>
            <person name="Brannstrom I.O."/>
            <person name="Guillou S."/>
            <person name="Cros-Aarteil S."/>
            <person name="Calhoun S."/>
            <person name="Haridas S."/>
            <person name="Kuo A."/>
            <person name="Mondo S."/>
            <person name="Pangilinan J."/>
            <person name="Riley R."/>
            <person name="Labutti K."/>
            <person name="Andreopoulos B."/>
            <person name="Lipzen A."/>
            <person name="Chen C."/>
            <person name="Yanf M."/>
            <person name="Daum C."/>
            <person name="Ng V."/>
            <person name="Clum A."/>
            <person name="Ohm R."/>
            <person name="Martin F."/>
            <person name="Silar P."/>
            <person name="Natvig D."/>
            <person name="Lalanne C."/>
            <person name="Gautier V."/>
            <person name="Ament-Velasquez S.L."/>
            <person name="Kruys A."/>
            <person name="Hutchinson M.I."/>
            <person name="Powell A.J."/>
            <person name="Barry K."/>
            <person name="Miller A.N."/>
            <person name="Grigoriev I.V."/>
            <person name="Debuchy R."/>
            <person name="Gladieux P."/>
            <person name="Thoren M.H."/>
            <person name="Johannesson H."/>
        </authorList>
    </citation>
    <scope>NUCLEOTIDE SEQUENCE</scope>
    <source>
        <strain evidence="2">CBS 757.83</strain>
    </source>
</reference>
<keyword evidence="3" id="KW-1185">Reference proteome</keyword>
<reference evidence="2" key="1">
    <citation type="journal article" date="2023" name="Mol. Phylogenet. Evol.">
        <title>Genome-scale phylogeny and comparative genomics of the fungal order Sordariales.</title>
        <authorList>
            <person name="Hensen N."/>
            <person name="Bonometti L."/>
            <person name="Westerberg I."/>
            <person name="Brannstrom I.O."/>
            <person name="Guillou S."/>
            <person name="Cros-Aarteil S."/>
            <person name="Calhoun S."/>
            <person name="Haridas S."/>
            <person name="Kuo A."/>
            <person name="Mondo S."/>
            <person name="Pangilinan J."/>
            <person name="Riley R."/>
            <person name="LaButti K."/>
            <person name="Andreopoulos B."/>
            <person name="Lipzen A."/>
            <person name="Chen C."/>
            <person name="Yan M."/>
            <person name="Daum C."/>
            <person name="Ng V."/>
            <person name="Clum A."/>
            <person name="Steindorff A."/>
            <person name="Ohm R.A."/>
            <person name="Martin F."/>
            <person name="Silar P."/>
            <person name="Natvig D.O."/>
            <person name="Lalanne C."/>
            <person name="Gautier V."/>
            <person name="Ament-Velasquez S.L."/>
            <person name="Kruys A."/>
            <person name="Hutchinson M.I."/>
            <person name="Powell A.J."/>
            <person name="Barry K."/>
            <person name="Miller A.N."/>
            <person name="Grigoriev I.V."/>
            <person name="Debuchy R."/>
            <person name="Gladieux P."/>
            <person name="Hiltunen Thoren M."/>
            <person name="Johannesson H."/>
        </authorList>
    </citation>
    <scope>NUCLEOTIDE SEQUENCE</scope>
    <source>
        <strain evidence="2">CBS 757.83</strain>
    </source>
</reference>
<name>A0AAN6QB30_9PEZI</name>
<dbReference type="AlphaFoldDB" id="A0AAN6QB30"/>
<evidence type="ECO:0000313" key="3">
    <source>
        <dbReference type="Proteomes" id="UP001305647"/>
    </source>
</evidence>
<gene>
    <name evidence="2" type="ORF">N658DRAFT_236731</name>
</gene>
<dbReference type="EMBL" id="MU863627">
    <property type="protein sequence ID" value="KAK4103957.1"/>
    <property type="molecule type" value="Genomic_DNA"/>
</dbReference>
<accession>A0AAN6QB30</accession>
<sequence length="132" mass="14543">MAEPDQHFPAGKPMRVIPRCPTTTLPQLFFWKDGQPGSCQSRCGYTHCEVRAHTHDICTVSCMCLVGIAKQAIDRPVHDDGSTRRPRLGEPPQSTPPPPLAADNALHIPPHSSTVLHIRQLFVGTPRGHDLE</sequence>
<proteinExistence type="predicted"/>
<evidence type="ECO:0000313" key="2">
    <source>
        <dbReference type="EMBL" id="KAK4103957.1"/>
    </source>
</evidence>
<feature type="region of interest" description="Disordered" evidence="1">
    <location>
        <begin position="75"/>
        <end position="107"/>
    </location>
</feature>
<protein>
    <submittedName>
        <fullName evidence="2">Uncharacterized protein</fullName>
    </submittedName>
</protein>
<evidence type="ECO:0000256" key="1">
    <source>
        <dbReference type="SAM" id="MobiDB-lite"/>
    </source>
</evidence>
<comment type="caution">
    <text evidence="2">The sequence shown here is derived from an EMBL/GenBank/DDBJ whole genome shotgun (WGS) entry which is preliminary data.</text>
</comment>
<dbReference type="Proteomes" id="UP001305647">
    <property type="component" value="Unassembled WGS sequence"/>
</dbReference>
<organism evidence="2 3">
    <name type="scientific">Parathielavia hyrcaniae</name>
    <dbReference type="NCBI Taxonomy" id="113614"/>
    <lineage>
        <taxon>Eukaryota</taxon>
        <taxon>Fungi</taxon>
        <taxon>Dikarya</taxon>
        <taxon>Ascomycota</taxon>
        <taxon>Pezizomycotina</taxon>
        <taxon>Sordariomycetes</taxon>
        <taxon>Sordariomycetidae</taxon>
        <taxon>Sordariales</taxon>
        <taxon>Chaetomiaceae</taxon>
        <taxon>Parathielavia</taxon>
    </lineage>
</organism>